<feature type="compositionally biased region" description="Low complexity" evidence="1">
    <location>
        <begin position="147"/>
        <end position="156"/>
    </location>
</feature>
<dbReference type="Pfam" id="PF13569">
    <property type="entry name" value="DUF4132"/>
    <property type="match status" value="1"/>
</dbReference>
<feature type="region of interest" description="Disordered" evidence="1">
    <location>
        <begin position="1"/>
        <end position="156"/>
    </location>
</feature>
<feature type="domain" description="DUF7737" evidence="3">
    <location>
        <begin position="870"/>
        <end position="970"/>
    </location>
</feature>
<dbReference type="AlphaFoldDB" id="A0A6L3VRD3"/>
<proteinExistence type="predicted"/>
<dbReference type="InterPro" id="IPR056639">
    <property type="entry name" value="DUF7737"/>
</dbReference>
<feature type="compositionally biased region" description="Low complexity" evidence="1">
    <location>
        <begin position="26"/>
        <end position="37"/>
    </location>
</feature>
<evidence type="ECO:0000313" key="5">
    <source>
        <dbReference type="Proteomes" id="UP000483004"/>
    </source>
</evidence>
<protein>
    <submittedName>
        <fullName evidence="4">DUF4132 domain-containing protein</fullName>
    </submittedName>
</protein>
<dbReference type="Pfam" id="PF24879">
    <property type="entry name" value="DUF7737"/>
    <property type="match status" value="1"/>
</dbReference>
<feature type="domain" description="DUF4132" evidence="2">
    <location>
        <begin position="581"/>
        <end position="754"/>
    </location>
</feature>
<evidence type="ECO:0000259" key="2">
    <source>
        <dbReference type="Pfam" id="PF13569"/>
    </source>
</evidence>
<sequence length="975" mass="104162">MARGPALRPGGGGGAGGPRRHRARAVRAAGPPALEPGGARRRAAAGVQRGDARRRPVRGRRVDRRGPGLAGRRGPPPPALPAGGGVRPAGRGGGGAAGGAGADPAPHEDRRPVRAGRPLPRRAGRAAHLPDPSRHGARADGAGGGAAADRAGAPQGAVGAVPAVRGRAAVADPHQGGAARRRPQDRGRVAAAADQDGGLMDGPAARMLRAMTGPAPEDEEFLSAYPDLSLVSDEDLGTLLPAAYAAPAEPFVSTRVRFPVEDAAKERQPRYTPEACRRMFDALVQGLEKRKWADVRLGAGALLRCTGPWPDVADQGRTLVRFLLDEGRLGQPYALLAVAGIADAGLLREVAERLADGGGPIARDEIDVIAALTARERVVVAEFAADDSYTSPPTAPDAGGKAADIPAYAAFARRALETAAERARAIQDGTVPYRADKAFASTEVTALGHAARIALLRDEPWLPALLARLLPDVSVAPAQAKTLPSQALLYEIVRAAQDFPIPELVTTIRTVRGSVRHAGVPKQLDKMLKKVEAALAERAEVALRLPDLGFGPDGAHRRVLGAYTAAVTAGEKAELAFEKDGTALKGVPAAVRRDHKAEVKELRELVKRVDAHLTTLVRALEGGYTAGAVHRFGPWRDGLARHPVAGPTVRRLIWEVEEAPGEWRAVLPETGGVPEAPDAAGVRLWHPIRSSPDEVRAWRDLLIERRIRQPFKQAFREVYLLTPAEERTGTYSNRFAAHLVHYRKMFALFRARGWTSRLLGPWDGGGEDEASRVLAAGEWRVRFAHVLADWQDELTLAGTDRVAFARRDGGAWRDAPLADVPPLVFSEAMRDVDLFVGVTSIAADPEWRGDGEPRRYWERSGFAELTESAASRRDALERILPRTKIAGRCSLDGRFLVVRGDLRTYKIHLGSANILMEPDDAYLCVVPAGRAPGGTVFLPFEDGRLSLILSKAFLLAADGRITDESILAQLKGGAR</sequence>
<evidence type="ECO:0000313" key="4">
    <source>
        <dbReference type="EMBL" id="KAB2379349.1"/>
    </source>
</evidence>
<comment type="caution">
    <text evidence="4">The sequence shown here is derived from an EMBL/GenBank/DDBJ whole genome shotgun (WGS) entry which is preliminary data.</text>
</comment>
<dbReference type="OrthoDB" id="9763697at2"/>
<feature type="compositionally biased region" description="Gly residues" evidence="1">
    <location>
        <begin position="82"/>
        <end position="101"/>
    </location>
</feature>
<feature type="region of interest" description="Disordered" evidence="1">
    <location>
        <begin position="169"/>
        <end position="201"/>
    </location>
</feature>
<dbReference type="InterPro" id="IPR025406">
    <property type="entry name" value="DUF4132"/>
</dbReference>
<organism evidence="4 5">
    <name type="scientific">Actinomadura montaniterrae</name>
    <dbReference type="NCBI Taxonomy" id="1803903"/>
    <lineage>
        <taxon>Bacteria</taxon>
        <taxon>Bacillati</taxon>
        <taxon>Actinomycetota</taxon>
        <taxon>Actinomycetes</taxon>
        <taxon>Streptosporangiales</taxon>
        <taxon>Thermomonosporaceae</taxon>
        <taxon>Actinomadura</taxon>
    </lineage>
</organism>
<reference evidence="4 5" key="1">
    <citation type="submission" date="2019-09" db="EMBL/GenBank/DDBJ databases">
        <title>Actinomadura physcomitrii sp. nov., a novel actinomycete isolated from moss [Physcomitrium sphaericum (Ludw) Fuernr].</title>
        <authorList>
            <person name="Liu C."/>
            <person name="Zhuang X."/>
        </authorList>
    </citation>
    <scope>NUCLEOTIDE SEQUENCE [LARGE SCALE GENOMIC DNA]</scope>
    <source>
        <strain evidence="4 5">CYP1-1B</strain>
    </source>
</reference>
<gene>
    <name evidence="4" type="ORF">F9B16_20775</name>
</gene>
<dbReference type="Proteomes" id="UP000483004">
    <property type="component" value="Unassembled WGS sequence"/>
</dbReference>
<name>A0A6L3VRD3_9ACTN</name>
<dbReference type="EMBL" id="WBMR01000058">
    <property type="protein sequence ID" value="KAB2379349.1"/>
    <property type="molecule type" value="Genomic_DNA"/>
</dbReference>
<evidence type="ECO:0000256" key="1">
    <source>
        <dbReference type="SAM" id="MobiDB-lite"/>
    </source>
</evidence>
<evidence type="ECO:0000259" key="3">
    <source>
        <dbReference type="Pfam" id="PF24879"/>
    </source>
</evidence>
<accession>A0A6L3VRD3</accession>
<keyword evidence="5" id="KW-1185">Reference proteome</keyword>